<keyword evidence="1" id="KW-1133">Transmembrane helix</keyword>
<name>A0ABD3GKW3_9MARC</name>
<reference evidence="2 3" key="1">
    <citation type="submission" date="2024-09" db="EMBL/GenBank/DDBJ databases">
        <title>Chromosome-scale assembly of Riccia sorocarpa.</title>
        <authorList>
            <person name="Paukszto L."/>
        </authorList>
    </citation>
    <scope>NUCLEOTIDE SEQUENCE [LARGE SCALE GENOMIC DNA]</scope>
    <source>
        <strain evidence="2">LP-2024</strain>
        <tissue evidence="2">Aerial parts of the thallus</tissue>
    </source>
</reference>
<dbReference type="EMBL" id="JBJQOH010000007">
    <property type="protein sequence ID" value="KAL3679818.1"/>
    <property type="molecule type" value="Genomic_DNA"/>
</dbReference>
<keyword evidence="1" id="KW-0812">Transmembrane</keyword>
<keyword evidence="1" id="KW-0472">Membrane</keyword>
<comment type="caution">
    <text evidence="2">The sequence shown here is derived from an EMBL/GenBank/DDBJ whole genome shotgun (WGS) entry which is preliminary data.</text>
</comment>
<proteinExistence type="predicted"/>
<evidence type="ECO:0000313" key="3">
    <source>
        <dbReference type="Proteomes" id="UP001633002"/>
    </source>
</evidence>
<evidence type="ECO:0000313" key="2">
    <source>
        <dbReference type="EMBL" id="KAL3679818.1"/>
    </source>
</evidence>
<sequence>MASKMRSTFAKGLVAVIAISSMGIAMAHSGHAHAPAPALLGESAAVGLVPAAIGTGVIVAVSGFFVDNAFLGYHPRNAGGGLKNGGGWNLM</sequence>
<organism evidence="2 3">
    <name type="scientific">Riccia sorocarpa</name>
    <dbReference type="NCBI Taxonomy" id="122646"/>
    <lineage>
        <taxon>Eukaryota</taxon>
        <taxon>Viridiplantae</taxon>
        <taxon>Streptophyta</taxon>
        <taxon>Embryophyta</taxon>
        <taxon>Marchantiophyta</taxon>
        <taxon>Marchantiopsida</taxon>
        <taxon>Marchantiidae</taxon>
        <taxon>Marchantiales</taxon>
        <taxon>Ricciaceae</taxon>
        <taxon>Riccia</taxon>
    </lineage>
</organism>
<keyword evidence="3" id="KW-1185">Reference proteome</keyword>
<dbReference type="Proteomes" id="UP001633002">
    <property type="component" value="Unassembled WGS sequence"/>
</dbReference>
<evidence type="ECO:0000256" key="1">
    <source>
        <dbReference type="SAM" id="Phobius"/>
    </source>
</evidence>
<protein>
    <submittedName>
        <fullName evidence="2">Uncharacterized protein</fullName>
    </submittedName>
</protein>
<accession>A0ABD3GKW3</accession>
<dbReference type="AlphaFoldDB" id="A0ABD3GKW3"/>
<feature type="transmembrane region" description="Helical" evidence="1">
    <location>
        <begin position="48"/>
        <end position="66"/>
    </location>
</feature>
<gene>
    <name evidence="2" type="ORF">R1sor_022774</name>
</gene>